<dbReference type="RefSeq" id="WP_090997834.1">
    <property type="nucleotide sequence ID" value="NZ_FOPP01000014.1"/>
</dbReference>
<evidence type="ECO:0000256" key="6">
    <source>
        <dbReference type="SAM" id="SignalP"/>
    </source>
</evidence>
<dbReference type="Proteomes" id="UP000199666">
    <property type="component" value="Unassembled WGS sequence"/>
</dbReference>
<feature type="compositionally biased region" description="Basic and acidic residues" evidence="5">
    <location>
        <begin position="656"/>
        <end position="665"/>
    </location>
</feature>
<gene>
    <name evidence="8" type="ORF">SAMN04489864_11423</name>
</gene>
<sequence>MKSIRIILILCLAAIFSQAQTVTNHKKAADVYFINQEYYAAAKFYQKALEISQDSAFVIPYGFQTRFSPDVAGKEDAEYATFQLANSLRLYRNYKDAEKWYAIATKFTDAKYVLSGYWYGESLRANLKYDEAITAFTNFIAKYNGTDDYKLRARKEIESCRYALQEMKYPRLFGLAKLSKEVNGLGSNYAPFLNNQNLYFTSSRPIETSGKTELLKAEGIKATVSKKETPFVNTIYSTIGNLNQTTVTVEKVLGVKNLEAGATAIHPNGEVMFLTVWSTKPDRKRGIHMSRKINNQWSEPVMLGAEVNVTGFNAMQPFVTNDGKYLIFSSDRPGGSGKYDLWYAAIGTDFKVENAINMGSKINTKEDEQAPYYNPSTKRLLFSSNGNVGIGGFDFYESMGSLANMTKAENLGFPFNSAKDDMYFTPVGSNDNEGYISSDRESLCCLEIYHVVRTWLTIKGRLIDCETLKPLDGATVTLTGKDFETQKVVTDVNGRYNFKVNSNRGFQLNAAKDSYFAKNMTVTLDQLVKIDTLFNPDLCLTPFKIDKPIVLENILYEFDKATLTDASKVILDNLYGIMVDNQNIEIELSAHTDILGGYDYNIDLSERRAKSCVDYLVSKGIAAERMRSKGYGYNIPVAPNKTPDGKDNPEGRALNRRTEFKVTKK</sequence>
<dbReference type="InterPro" id="IPR050330">
    <property type="entry name" value="Bact_OuterMem_StrucFunc"/>
</dbReference>
<dbReference type="PANTHER" id="PTHR30329:SF21">
    <property type="entry name" value="LIPOPROTEIN YIAD-RELATED"/>
    <property type="match status" value="1"/>
</dbReference>
<keyword evidence="6" id="KW-0732">Signal</keyword>
<feature type="signal peptide" evidence="6">
    <location>
        <begin position="1"/>
        <end position="19"/>
    </location>
</feature>
<dbReference type="Gene3D" id="3.30.1330.60">
    <property type="entry name" value="OmpA-like domain"/>
    <property type="match status" value="1"/>
</dbReference>
<dbReference type="Pfam" id="PF00691">
    <property type="entry name" value="OmpA"/>
    <property type="match status" value="1"/>
</dbReference>
<dbReference type="PANTHER" id="PTHR30329">
    <property type="entry name" value="STATOR ELEMENT OF FLAGELLAR MOTOR COMPLEX"/>
    <property type="match status" value="1"/>
</dbReference>
<dbReference type="SUPFAM" id="SSF82171">
    <property type="entry name" value="DPP6 N-terminal domain-like"/>
    <property type="match status" value="1"/>
</dbReference>
<keyword evidence="3" id="KW-0998">Cell outer membrane</keyword>
<dbReference type="OrthoDB" id="9809364at2"/>
<comment type="subcellular location">
    <subcellularLocation>
        <location evidence="1">Cell outer membrane</location>
    </subcellularLocation>
</comment>
<evidence type="ECO:0000256" key="4">
    <source>
        <dbReference type="PROSITE-ProRule" id="PRU00473"/>
    </source>
</evidence>
<dbReference type="Gene3D" id="2.60.40.1120">
    <property type="entry name" value="Carboxypeptidase-like, regulatory domain"/>
    <property type="match status" value="1"/>
</dbReference>
<dbReference type="InterPro" id="IPR006664">
    <property type="entry name" value="OMP_bac"/>
</dbReference>
<dbReference type="Gene3D" id="1.25.40.10">
    <property type="entry name" value="Tetratricopeptide repeat domain"/>
    <property type="match status" value="1"/>
</dbReference>
<proteinExistence type="predicted"/>
<accession>A0A1I3ADN4</accession>
<name>A0A1I3ADN4_9SPHI</name>
<dbReference type="InterPro" id="IPR036737">
    <property type="entry name" value="OmpA-like_sf"/>
</dbReference>
<dbReference type="SUPFAM" id="SSF48452">
    <property type="entry name" value="TPR-like"/>
    <property type="match status" value="1"/>
</dbReference>
<dbReference type="PROSITE" id="PS51123">
    <property type="entry name" value="OMPA_2"/>
    <property type="match status" value="1"/>
</dbReference>
<evidence type="ECO:0000313" key="8">
    <source>
        <dbReference type="EMBL" id="SFH48065.1"/>
    </source>
</evidence>
<dbReference type="InterPro" id="IPR011659">
    <property type="entry name" value="WD40"/>
</dbReference>
<dbReference type="InterPro" id="IPR006665">
    <property type="entry name" value="OmpA-like"/>
</dbReference>
<evidence type="ECO:0000256" key="2">
    <source>
        <dbReference type="ARBA" id="ARBA00023136"/>
    </source>
</evidence>
<organism evidence="8 9">
    <name type="scientific">Pedobacter insulae</name>
    <dbReference type="NCBI Taxonomy" id="414048"/>
    <lineage>
        <taxon>Bacteria</taxon>
        <taxon>Pseudomonadati</taxon>
        <taxon>Bacteroidota</taxon>
        <taxon>Sphingobacteriia</taxon>
        <taxon>Sphingobacteriales</taxon>
        <taxon>Sphingobacteriaceae</taxon>
        <taxon>Pedobacter</taxon>
    </lineage>
</organism>
<evidence type="ECO:0000256" key="1">
    <source>
        <dbReference type="ARBA" id="ARBA00004442"/>
    </source>
</evidence>
<dbReference type="InterPro" id="IPR008969">
    <property type="entry name" value="CarboxyPept-like_regulatory"/>
</dbReference>
<dbReference type="EMBL" id="FOPP01000014">
    <property type="protein sequence ID" value="SFH48065.1"/>
    <property type="molecule type" value="Genomic_DNA"/>
</dbReference>
<dbReference type="CDD" id="cd07185">
    <property type="entry name" value="OmpA_C-like"/>
    <property type="match status" value="1"/>
</dbReference>
<evidence type="ECO:0000313" key="9">
    <source>
        <dbReference type="Proteomes" id="UP000199666"/>
    </source>
</evidence>
<feature type="region of interest" description="Disordered" evidence="5">
    <location>
        <begin position="634"/>
        <end position="665"/>
    </location>
</feature>
<evidence type="ECO:0000259" key="7">
    <source>
        <dbReference type="PROSITE" id="PS51123"/>
    </source>
</evidence>
<dbReference type="STRING" id="414048.SAMN04489864_11423"/>
<feature type="domain" description="OmpA-like" evidence="7">
    <location>
        <begin position="543"/>
        <end position="665"/>
    </location>
</feature>
<keyword evidence="2 4" id="KW-0472">Membrane</keyword>
<keyword evidence="9" id="KW-1185">Reference proteome</keyword>
<reference evidence="8 9" key="1">
    <citation type="submission" date="2016-10" db="EMBL/GenBank/DDBJ databases">
        <authorList>
            <person name="de Groot N.N."/>
        </authorList>
    </citation>
    <scope>NUCLEOTIDE SEQUENCE [LARGE SCALE GENOMIC DNA]</scope>
    <source>
        <strain evidence="8 9">DSM 18684</strain>
    </source>
</reference>
<dbReference type="AlphaFoldDB" id="A0A1I3ADN4"/>
<protein>
    <submittedName>
        <fullName evidence="8">WD40-like Beta Propeller Repeat</fullName>
    </submittedName>
</protein>
<dbReference type="SUPFAM" id="SSF49464">
    <property type="entry name" value="Carboxypeptidase regulatory domain-like"/>
    <property type="match status" value="1"/>
</dbReference>
<dbReference type="Pfam" id="PF07676">
    <property type="entry name" value="PD40"/>
    <property type="match status" value="2"/>
</dbReference>
<dbReference type="GO" id="GO:0009279">
    <property type="term" value="C:cell outer membrane"/>
    <property type="evidence" value="ECO:0007669"/>
    <property type="project" value="UniProtKB-SubCell"/>
</dbReference>
<dbReference type="SUPFAM" id="SSF103088">
    <property type="entry name" value="OmpA-like"/>
    <property type="match status" value="1"/>
</dbReference>
<dbReference type="PRINTS" id="PR01021">
    <property type="entry name" value="OMPADOMAIN"/>
</dbReference>
<evidence type="ECO:0000256" key="5">
    <source>
        <dbReference type="SAM" id="MobiDB-lite"/>
    </source>
</evidence>
<dbReference type="InterPro" id="IPR011990">
    <property type="entry name" value="TPR-like_helical_dom_sf"/>
</dbReference>
<feature type="chain" id="PRO_5011739016" evidence="6">
    <location>
        <begin position="20"/>
        <end position="665"/>
    </location>
</feature>
<evidence type="ECO:0000256" key="3">
    <source>
        <dbReference type="ARBA" id="ARBA00023237"/>
    </source>
</evidence>